<dbReference type="EMBL" id="CAFBMK010000099">
    <property type="protein sequence ID" value="CAB4919653.1"/>
    <property type="molecule type" value="Genomic_DNA"/>
</dbReference>
<keyword evidence="2" id="KW-0560">Oxidoreductase</keyword>
<accession>A0A6J7HQV9</accession>
<dbReference type="PANTHER" id="PTHR44196:SF1">
    <property type="entry name" value="DEHYDROGENASE_REDUCTASE SDR FAMILY MEMBER 7B"/>
    <property type="match status" value="1"/>
</dbReference>
<name>A0A6J7HQV9_9ZZZZ</name>
<dbReference type="SUPFAM" id="SSF51735">
    <property type="entry name" value="NAD(P)-binding Rossmann-fold domains"/>
    <property type="match status" value="1"/>
</dbReference>
<dbReference type="PRINTS" id="PR00081">
    <property type="entry name" value="GDHRDH"/>
</dbReference>
<dbReference type="Gene3D" id="3.40.50.720">
    <property type="entry name" value="NAD(P)-binding Rossmann-like Domain"/>
    <property type="match status" value="1"/>
</dbReference>
<evidence type="ECO:0000259" key="3">
    <source>
        <dbReference type="SMART" id="SM00822"/>
    </source>
</evidence>
<evidence type="ECO:0000256" key="1">
    <source>
        <dbReference type="ARBA" id="ARBA00006484"/>
    </source>
</evidence>
<evidence type="ECO:0000256" key="2">
    <source>
        <dbReference type="ARBA" id="ARBA00023002"/>
    </source>
</evidence>
<dbReference type="InterPro" id="IPR036291">
    <property type="entry name" value="NAD(P)-bd_dom_sf"/>
</dbReference>
<protein>
    <submittedName>
        <fullName evidence="4">Unannotated protein</fullName>
    </submittedName>
</protein>
<dbReference type="InterPro" id="IPR002347">
    <property type="entry name" value="SDR_fam"/>
</dbReference>
<organism evidence="4">
    <name type="scientific">freshwater metagenome</name>
    <dbReference type="NCBI Taxonomy" id="449393"/>
    <lineage>
        <taxon>unclassified sequences</taxon>
        <taxon>metagenomes</taxon>
        <taxon>ecological metagenomes</taxon>
    </lineage>
</organism>
<evidence type="ECO:0000313" key="4">
    <source>
        <dbReference type="EMBL" id="CAB4919653.1"/>
    </source>
</evidence>
<gene>
    <name evidence="4" type="ORF">UFOPK3564_01758</name>
</gene>
<dbReference type="FunFam" id="3.40.50.720:FF:000084">
    <property type="entry name" value="Short-chain dehydrogenase reductase"/>
    <property type="match status" value="1"/>
</dbReference>
<dbReference type="GO" id="GO:0016020">
    <property type="term" value="C:membrane"/>
    <property type="evidence" value="ECO:0007669"/>
    <property type="project" value="TreeGrafter"/>
</dbReference>
<dbReference type="PRINTS" id="PR00080">
    <property type="entry name" value="SDRFAMILY"/>
</dbReference>
<comment type="similarity">
    <text evidence="1">Belongs to the short-chain dehydrogenases/reductases (SDR) family.</text>
</comment>
<dbReference type="AlphaFoldDB" id="A0A6J7HQV9"/>
<feature type="domain" description="Ketoreductase" evidence="3">
    <location>
        <begin position="7"/>
        <end position="194"/>
    </location>
</feature>
<dbReference type="PROSITE" id="PS00061">
    <property type="entry name" value="ADH_SHORT"/>
    <property type="match status" value="1"/>
</dbReference>
<dbReference type="GO" id="GO:0016491">
    <property type="term" value="F:oxidoreductase activity"/>
    <property type="evidence" value="ECO:0007669"/>
    <property type="project" value="UniProtKB-KW"/>
</dbReference>
<sequence length="282" mass="30097">MSKVDGKVCAITGAGSGIGRALALLLASKGARLAISDVNAAGLEETSALAKAAGSPDVLITTLNVADREAFFAWAAEVVEHFGRVNQIYNNAGVAHSRPVLESDWEDYERVLSINLFGVIHGTQAFLPHLIASGDGHVVNVSSLNGIMAQPEMSHYCASKYAVRGFTECLRMEMEQDGYRVGVTSIHPGGIKTNISSAALQFAKDSGAEITAKHEARDRMYREKLLKMDPAEAARIIVKGVEANKVRVLVGNDARAMDAVVRAIPSSYGKVLMAATKRMLKG</sequence>
<dbReference type="Pfam" id="PF00106">
    <property type="entry name" value="adh_short"/>
    <property type="match status" value="1"/>
</dbReference>
<reference evidence="4" key="1">
    <citation type="submission" date="2020-05" db="EMBL/GenBank/DDBJ databases">
        <authorList>
            <person name="Chiriac C."/>
            <person name="Salcher M."/>
            <person name="Ghai R."/>
            <person name="Kavagutti S V."/>
        </authorList>
    </citation>
    <scope>NUCLEOTIDE SEQUENCE</scope>
</reference>
<dbReference type="InterPro" id="IPR057326">
    <property type="entry name" value="KR_dom"/>
</dbReference>
<proteinExistence type="inferred from homology"/>
<dbReference type="PANTHER" id="PTHR44196">
    <property type="entry name" value="DEHYDROGENASE/REDUCTASE SDR FAMILY MEMBER 7B"/>
    <property type="match status" value="1"/>
</dbReference>
<dbReference type="InterPro" id="IPR020904">
    <property type="entry name" value="Sc_DH/Rdtase_CS"/>
</dbReference>
<dbReference type="SMART" id="SM00822">
    <property type="entry name" value="PKS_KR"/>
    <property type="match status" value="1"/>
</dbReference>